<dbReference type="Gene3D" id="1.10.510.10">
    <property type="entry name" value="Transferase(Phosphotransferase) domain 1"/>
    <property type="match status" value="1"/>
</dbReference>
<dbReference type="InParanoid" id="A0A251VQ72"/>
<evidence type="ECO:0000256" key="3">
    <source>
        <dbReference type="ARBA" id="ARBA00022679"/>
    </source>
</evidence>
<proteinExistence type="inferred from homology"/>
<evidence type="ECO:0000259" key="7">
    <source>
        <dbReference type="PROSITE" id="PS50011"/>
    </source>
</evidence>
<organism evidence="8 9">
    <name type="scientific">Helianthus annuus</name>
    <name type="common">Common sunflower</name>
    <dbReference type="NCBI Taxonomy" id="4232"/>
    <lineage>
        <taxon>Eukaryota</taxon>
        <taxon>Viridiplantae</taxon>
        <taxon>Streptophyta</taxon>
        <taxon>Embryophyta</taxon>
        <taxon>Tracheophyta</taxon>
        <taxon>Spermatophyta</taxon>
        <taxon>Magnoliopsida</taxon>
        <taxon>eudicotyledons</taxon>
        <taxon>Gunneridae</taxon>
        <taxon>Pentapetalae</taxon>
        <taxon>asterids</taxon>
        <taxon>campanulids</taxon>
        <taxon>Asterales</taxon>
        <taxon>Asteraceae</taxon>
        <taxon>Asteroideae</taxon>
        <taxon>Heliantheae alliance</taxon>
        <taxon>Heliantheae</taxon>
        <taxon>Helianthus</taxon>
    </lineage>
</organism>
<dbReference type="GO" id="GO:0005524">
    <property type="term" value="F:ATP binding"/>
    <property type="evidence" value="ECO:0007669"/>
    <property type="project" value="UniProtKB-KW"/>
</dbReference>
<evidence type="ECO:0000313" key="9">
    <source>
        <dbReference type="Proteomes" id="UP000215914"/>
    </source>
</evidence>
<keyword evidence="9" id="KW-1185">Reference proteome</keyword>
<dbReference type="InterPro" id="IPR000719">
    <property type="entry name" value="Prot_kinase_dom"/>
</dbReference>
<evidence type="ECO:0000256" key="5">
    <source>
        <dbReference type="ARBA" id="ARBA00022777"/>
    </source>
</evidence>
<dbReference type="SUPFAM" id="SSF56112">
    <property type="entry name" value="Protein kinase-like (PK-like)"/>
    <property type="match status" value="1"/>
</dbReference>
<dbReference type="Gene3D" id="3.30.200.20">
    <property type="entry name" value="Phosphorylase Kinase, domain 1"/>
    <property type="match status" value="1"/>
</dbReference>
<protein>
    <recommendedName>
        <fullName evidence="7">Protein kinase domain-containing protein</fullName>
    </recommendedName>
</protein>
<dbReference type="EMBL" id="CM007890">
    <property type="protein sequence ID" value="OTG37737.1"/>
    <property type="molecule type" value="Genomic_DNA"/>
</dbReference>
<evidence type="ECO:0000256" key="4">
    <source>
        <dbReference type="ARBA" id="ARBA00022741"/>
    </source>
</evidence>
<reference evidence="9" key="1">
    <citation type="journal article" date="2017" name="Nature">
        <title>The sunflower genome provides insights into oil metabolism, flowering and Asterid evolution.</title>
        <authorList>
            <person name="Badouin H."/>
            <person name="Gouzy J."/>
            <person name="Grassa C.J."/>
            <person name="Murat F."/>
            <person name="Staton S.E."/>
            <person name="Cottret L."/>
            <person name="Lelandais-Briere C."/>
            <person name="Owens G.L."/>
            <person name="Carrere S."/>
            <person name="Mayjonade B."/>
            <person name="Legrand L."/>
            <person name="Gill N."/>
            <person name="Kane N.C."/>
            <person name="Bowers J.E."/>
            <person name="Hubner S."/>
            <person name="Bellec A."/>
            <person name="Berard A."/>
            <person name="Berges H."/>
            <person name="Blanchet N."/>
            <person name="Boniface M.C."/>
            <person name="Brunel D."/>
            <person name="Catrice O."/>
            <person name="Chaidir N."/>
            <person name="Claudel C."/>
            <person name="Donnadieu C."/>
            <person name="Faraut T."/>
            <person name="Fievet G."/>
            <person name="Helmstetter N."/>
            <person name="King M."/>
            <person name="Knapp S.J."/>
            <person name="Lai Z."/>
            <person name="Le Paslier M.C."/>
            <person name="Lippi Y."/>
            <person name="Lorenzon L."/>
            <person name="Mandel J.R."/>
            <person name="Marage G."/>
            <person name="Marchand G."/>
            <person name="Marquand E."/>
            <person name="Bret-Mestries E."/>
            <person name="Morien E."/>
            <person name="Nambeesan S."/>
            <person name="Nguyen T."/>
            <person name="Pegot-Espagnet P."/>
            <person name="Pouilly N."/>
            <person name="Raftis F."/>
            <person name="Sallet E."/>
            <person name="Schiex T."/>
            <person name="Thomas J."/>
            <person name="Vandecasteele C."/>
            <person name="Vares D."/>
            <person name="Vear F."/>
            <person name="Vautrin S."/>
            <person name="Crespi M."/>
            <person name="Mangin B."/>
            <person name="Burke J.M."/>
            <person name="Salse J."/>
            <person name="Munos S."/>
            <person name="Vincourt P."/>
            <person name="Rieseberg L.H."/>
            <person name="Langlade N.B."/>
        </authorList>
    </citation>
    <scope>NUCLEOTIDE SEQUENCE [LARGE SCALE GENOMIC DNA]</scope>
    <source>
        <strain evidence="9">cv. SF193</strain>
    </source>
</reference>
<dbReference type="PANTHER" id="PTHR24349">
    <property type="entry name" value="SERINE/THREONINE-PROTEIN KINASE"/>
    <property type="match status" value="1"/>
</dbReference>
<dbReference type="Proteomes" id="UP000215914">
    <property type="component" value="Chromosome 1"/>
</dbReference>
<evidence type="ECO:0000256" key="6">
    <source>
        <dbReference type="ARBA" id="ARBA00022840"/>
    </source>
</evidence>
<evidence type="ECO:0000256" key="1">
    <source>
        <dbReference type="ARBA" id="ARBA00005354"/>
    </source>
</evidence>
<evidence type="ECO:0000313" key="8">
    <source>
        <dbReference type="EMBL" id="OTG37737.1"/>
    </source>
</evidence>
<dbReference type="InterPro" id="IPR008271">
    <property type="entry name" value="Ser/Thr_kinase_AS"/>
</dbReference>
<gene>
    <name evidence="8" type="ORF">HannXRQ_Chr01g0022101</name>
</gene>
<dbReference type="PROSITE" id="PS50011">
    <property type="entry name" value="PROTEIN_KINASE_DOM"/>
    <property type="match status" value="1"/>
</dbReference>
<keyword evidence="4" id="KW-0547">Nucleotide-binding</keyword>
<keyword evidence="2" id="KW-0723">Serine/threonine-protein kinase</keyword>
<keyword evidence="5" id="KW-0418">Kinase</keyword>
<keyword evidence="3" id="KW-0808">Transferase</keyword>
<name>A0A251VQ72_HELAN</name>
<feature type="domain" description="Protein kinase" evidence="7">
    <location>
        <begin position="1"/>
        <end position="104"/>
    </location>
</feature>
<dbReference type="GO" id="GO:0004674">
    <property type="term" value="F:protein serine/threonine kinase activity"/>
    <property type="evidence" value="ECO:0007669"/>
    <property type="project" value="UniProtKB-KW"/>
</dbReference>
<dbReference type="Pfam" id="PF00069">
    <property type="entry name" value="Pkinase"/>
    <property type="match status" value="1"/>
</dbReference>
<dbReference type="AlphaFoldDB" id="A0A251VQ72"/>
<keyword evidence="6" id="KW-0067">ATP-binding</keyword>
<dbReference type="InterPro" id="IPR050205">
    <property type="entry name" value="CDPK_Ser/Thr_kinases"/>
</dbReference>
<accession>A0A251VQ72</accession>
<dbReference type="InterPro" id="IPR011009">
    <property type="entry name" value="Kinase-like_dom_sf"/>
</dbReference>
<comment type="similarity">
    <text evidence="1">Belongs to the protein kinase superfamily. CAMK Ser/Thr protein kinase family. CaMK subfamily.</text>
</comment>
<evidence type="ECO:0000256" key="2">
    <source>
        <dbReference type="ARBA" id="ARBA00022527"/>
    </source>
</evidence>
<sequence>MTNTDHDMVTREIHIMNLLLLHPNIVTLKETFENAETFHLVMDLCTCGELLDRMKQKRRYTEREATIAIRDIAEGIKVLHRDLKPKNLMYVDDNDGSTLKIIDF</sequence>
<dbReference type="PROSITE" id="PS00108">
    <property type="entry name" value="PROTEIN_KINASE_ST"/>
    <property type="match status" value="1"/>
</dbReference>